<dbReference type="AlphaFoldDB" id="A0A212KHD3"/>
<comment type="similarity">
    <text evidence="1">Belongs to the 4-hydroxybenzoyl-CoA thioesterase family.</text>
</comment>
<evidence type="ECO:0000313" key="4">
    <source>
        <dbReference type="EMBL" id="SBW11113.1"/>
    </source>
</evidence>
<dbReference type="PANTHER" id="PTHR31793:SF27">
    <property type="entry name" value="NOVEL THIOESTERASE SUPERFAMILY DOMAIN AND SAPOSIN A-TYPE DOMAIN CONTAINING PROTEIN (0610012H03RIK)"/>
    <property type="match status" value="1"/>
</dbReference>
<dbReference type="Pfam" id="PF03061">
    <property type="entry name" value="4HBT"/>
    <property type="match status" value="1"/>
</dbReference>
<name>A0A212KHD3_9PROT</name>
<dbReference type="GO" id="GO:0047617">
    <property type="term" value="F:fatty acyl-CoA hydrolase activity"/>
    <property type="evidence" value="ECO:0007669"/>
    <property type="project" value="TreeGrafter"/>
</dbReference>
<proteinExistence type="inferred from homology"/>
<accession>A0A212KHD3</accession>
<organism evidence="4">
    <name type="scientific">uncultured Alphaproteobacteria bacterium</name>
    <dbReference type="NCBI Taxonomy" id="91750"/>
    <lineage>
        <taxon>Bacteria</taxon>
        <taxon>Pseudomonadati</taxon>
        <taxon>Pseudomonadota</taxon>
        <taxon>Alphaproteobacteria</taxon>
        <taxon>environmental samples</taxon>
    </lineage>
</organism>
<dbReference type="CDD" id="cd00586">
    <property type="entry name" value="4HBT"/>
    <property type="match status" value="1"/>
</dbReference>
<gene>
    <name evidence="4" type="ORF">KL86APRO_20078</name>
</gene>
<reference evidence="4" key="1">
    <citation type="submission" date="2016-04" db="EMBL/GenBank/DDBJ databases">
        <authorList>
            <person name="Evans L.H."/>
            <person name="Alamgir A."/>
            <person name="Owens N."/>
            <person name="Weber N.D."/>
            <person name="Virtaneva K."/>
            <person name="Barbian K."/>
            <person name="Babar A."/>
            <person name="Rosenke K."/>
        </authorList>
    </citation>
    <scope>NUCLEOTIDE SEQUENCE</scope>
    <source>
        <strain evidence="4">86</strain>
    </source>
</reference>
<sequence>MPSARVFEYHLDVAETEIDDQGRVNNAVYLTWVQTAVLRHWARFAPQRAVAESLWVAITHEIRYRHPAYLHDHVVVRLLLEKLRGALAHYRARIDCGDETLAEVASCWCRLDAATKKPARLARDLVARFLSPED</sequence>
<evidence type="ECO:0000256" key="1">
    <source>
        <dbReference type="ARBA" id="ARBA00005953"/>
    </source>
</evidence>
<feature type="domain" description="Thioesterase" evidence="3">
    <location>
        <begin position="22"/>
        <end position="101"/>
    </location>
</feature>
<dbReference type="InterPro" id="IPR050563">
    <property type="entry name" value="4-hydroxybenzoyl-CoA_TE"/>
</dbReference>
<dbReference type="InterPro" id="IPR006683">
    <property type="entry name" value="Thioestr_dom"/>
</dbReference>
<evidence type="ECO:0000259" key="3">
    <source>
        <dbReference type="Pfam" id="PF03061"/>
    </source>
</evidence>
<dbReference type="InterPro" id="IPR029069">
    <property type="entry name" value="HotDog_dom_sf"/>
</dbReference>
<dbReference type="SUPFAM" id="SSF54637">
    <property type="entry name" value="Thioesterase/thiol ester dehydrase-isomerase"/>
    <property type="match status" value="1"/>
</dbReference>
<dbReference type="PANTHER" id="PTHR31793">
    <property type="entry name" value="4-HYDROXYBENZOYL-COA THIOESTERASE FAMILY MEMBER"/>
    <property type="match status" value="1"/>
</dbReference>
<evidence type="ECO:0000256" key="2">
    <source>
        <dbReference type="ARBA" id="ARBA00022801"/>
    </source>
</evidence>
<keyword evidence="2" id="KW-0378">Hydrolase</keyword>
<protein>
    <submittedName>
        <fullName evidence="4">Putative thioesterase</fullName>
    </submittedName>
</protein>
<dbReference type="Gene3D" id="3.10.129.10">
    <property type="entry name" value="Hotdog Thioesterase"/>
    <property type="match status" value="1"/>
</dbReference>
<dbReference type="EMBL" id="FLUO01000002">
    <property type="protein sequence ID" value="SBW11113.1"/>
    <property type="molecule type" value="Genomic_DNA"/>
</dbReference>